<evidence type="ECO:0000259" key="1">
    <source>
        <dbReference type="Pfam" id="PF18566"/>
    </source>
</evidence>
<dbReference type="InterPro" id="IPR041411">
    <property type="entry name" value="Ldi"/>
</dbReference>
<name>A0A6A6FD49_9PEZI</name>
<dbReference type="AlphaFoldDB" id="A0A6A6FD49"/>
<evidence type="ECO:0000313" key="3">
    <source>
        <dbReference type="Proteomes" id="UP000799539"/>
    </source>
</evidence>
<accession>A0A6A6FD49</accession>
<organism evidence="2 3">
    <name type="scientific">Cercospora zeae-maydis SCOH1-5</name>
    <dbReference type="NCBI Taxonomy" id="717836"/>
    <lineage>
        <taxon>Eukaryota</taxon>
        <taxon>Fungi</taxon>
        <taxon>Dikarya</taxon>
        <taxon>Ascomycota</taxon>
        <taxon>Pezizomycotina</taxon>
        <taxon>Dothideomycetes</taxon>
        <taxon>Dothideomycetidae</taxon>
        <taxon>Mycosphaerellales</taxon>
        <taxon>Mycosphaerellaceae</taxon>
        <taxon>Cercospora</taxon>
    </lineage>
</organism>
<dbReference type="EMBL" id="ML992677">
    <property type="protein sequence ID" value="KAF2211305.1"/>
    <property type="molecule type" value="Genomic_DNA"/>
</dbReference>
<feature type="domain" description="Linalool dehydratase/isomerase" evidence="1">
    <location>
        <begin position="53"/>
        <end position="129"/>
    </location>
</feature>
<reference evidence="2" key="1">
    <citation type="journal article" date="2020" name="Stud. Mycol.">
        <title>101 Dothideomycetes genomes: a test case for predicting lifestyles and emergence of pathogens.</title>
        <authorList>
            <person name="Haridas S."/>
            <person name="Albert R."/>
            <person name="Binder M."/>
            <person name="Bloem J."/>
            <person name="Labutti K."/>
            <person name="Salamov A."/>
            <person name="Andreopoulos B."/>
            <person name="Baker S."/>
            <person name="Barry K."/>
            <person name="Bills G."/>
            <person name="Bluhm B."/>
            <person name="Cannon C."/>
            <person name="Castanera R."/>
            <person name="Culley D."/>
            <person name="Daum C."/>
            <person name="Ezra D."/>
            <person name="Gonzalez J."/>
            <person name="Henrissat B."/>
            <person name="Kuo A."/>
            <person name="Liang C."/>
            <person name="Lipzen A."/>
            <person name="Lutzoni F."/>
            <person name="Magnuson J."/>
            <person name="Mondo S."/>
            <person name="Nolan M."/>
            <person name="Ohm R."/>
            <person name="Pangilinan J."/>
            <person name="Park H.-J."/>
            <person name="Ramirez L."/>
            <person name="Alfaro M."/>
            <person name="Sun H."/>
            <person name="Tritt A."/>
            <person name="Yoshinaga Y."/>
            <person name="Zwiers L.-H."/>
            <person name="Turgeon B."/>
            <person name="Goodwin S."/>
            <person name="Spatafora J."/>
            <person name="Crous P."/>
            <person name="Grigoriev I."/>
        </authorList>
    </citation>
    <scope>NUCLEOTIDE SEQUENCE</scope>
    <source>
        <strain evidence="2">SCOH1-5</strain>
    </source>
</reference>
<evidence type="ECO:0000313" key="2">
    <source>
        <dbReference type="EMBL" id="KAF2211305.1"/>
    </source>
</evidence>
<dbReference type="Proteomes" id="UP000799539">
    <property type="component" value="Unassembled WGS sequence"/>
</dbReference>
<protein>
    <recommendedName>
        <fullName evidence="1">Linalool dehydratase/isomerase domain-containing protein</fullName>
    </recommendedName>
</protein>
<keyword evidence="3" id="KW-1185">Reference proteome</keyword>
<dbReference type="OrthoDB" id="9979195at2759"/>
<gene>
    <name evidence="2" type="ORF">CERZMDRAFT_43413</name>
</gene>
<sequence>MAKLNLDLARCPKLSLEQLGHIRHFHNLASQLDGEWKHMGSQEPLQEFLDAYRYQMATMAYAAGAAHYHRQPILRSPYKTLFRQLIHKMLHRAVWGYWFNPSLGGIQTDPDLKELRKPWADPVVRENIM</sequence>
<dbReference type="Pfam" id="PF18566">
    <property type="entry name" value="Ldi"/>
    <property type="match status" value="1"/>
</dbReference>
<proteinExistence type="predicted"/>